<gene>
    <name evidence="1" type="primary">nodB</name>
</gene>
<sequence>MKEHGPIAEVIRRETVAAQ</sequence>
<name>Q712A0_9HYPH</name>
<organism evidence="1">
    <name type="scientific">Rhizobium gallicum bv. phaseoli</name>
    <dbReference type="NCBI Taxonomy" id="142628"/>
    <lineage>
        <taxon>Bacteria</taxon>
        <taxon>Pseudomonadati</taxon>
        <taxon>Pseudomonadota</taxon>
        <taxon>Alphaproteobacteria</taxon>
        <taxon>Hyphomicrobiales</taxon>
        <taxon>Rhizobiaceae</taxon>
        <taxon>Rhizobium/Agrobacterium group</taxon>
        <taxon>Rhizobium</taxon>
    </lineage>
</organism>
<accession>Q712A0</accession>
<evidence type="ECO:0000313" key="1">
    <source>
        <dbReference type="EMBL" id="CAC82849.1"/>
    </source>
</evidence>
<reference evidence="1" key="1">
    <citation type="submission" date="2000-11" db="EMBL/GenBank/DDBJ databases">
        <authorList>
            <person name="Moulin L."/>
        </authorList>
    </citation>
    <scope>NUCLEOTIDE SEQUENCE</scope>
    <source>
        <strain evidence="1">PhD12</strain>
    </source>
</reference>
<dbReference type="EMBL" id="AJ300237">
    <property type="protein sequence ID" value="CAC82849.1"/>
    <property type="molecule type" value="Genomic_DNA"/>
</dbReference>
<dbReference type="AlphaFoldDB" id="Q712A0"/>
<proteinExistence type="predicted"/>
<protein>
    <submittedName>
        <fullName evidence="1">NodB protein</fullName>
    </submittedName>
</protein>